<organism evidence="2 3">
    <name type="scientific">Talaromyces proteolyticus</name>
    <dbReference type="NCBI Taxonomy" id="1131652"/>
    <lineage>
        <taxon>Eukaryota</taxon>
        <taxon>Fungi</taxon>
        <taxon>Dikarya</taxon>
        <taxon>Ascomycota</taxon>
        <taxon>Pezizomycotina</taxon>
        <taxon>Eurotiomycetes</taxon>
        <taxon>Eurotiomycetidae</taxon>
        <taxon>Eurotiales</taxon>
        <taxon>Trichocomaceae</taxon>
        <taxon>Talaromyces</taxon>
        <taxon>Talaromyces sect. Bacilispori</taxon>
    </lineage>
</organism>
<evidence type="ECO:0000313" key="2">
    <source>
        <dbReference type="EMBL" id="KAH8700927.1"/>
    </source>
</evidence>
<reference evidence="2" key="1">
    <citation type="submission" date="2021-12" db="EMBL/GenBank/DDBJ databases">
        <title>Convergent genome expansion in fungi linked to evolution of root-endophyte symbiosis.</title>
        <authorList>
            <consortium name="DOE Joint Genome Institute"/>
            <person name="Ke Y.-H."/>
            <person name="Bonito G."/>
            <person name="Liao H.-L."/>
            <person name="Looney B."/>
            <person name="Rojas-Flechas A."/>
            <person name="Nash J."/>
            <person name="Hameed K."/>
            <person name="Schadt C."/>
            <person name="Martin F."/>
            <person name="Crous P.W."/>
            <person name="Miettinen O."/>
            <person name="Magnuson J.K."/>
            <person name="Labbe J."/>
            <person name="Jacobson D."/>
            <person name="Doktycz M.J."/>
            <person name="Veneault-Fourrey C."/>
            <person name="Kuo A."/>
            <person name="Mondo S."/>
            <person name="Calhoun S."/>
            <person name="Riley R."/>
            <person name="Ohm R."/>
            <person name="LaButti K."/>
            <person name="Andreopoulos B."/>
            <person name="Pangilinan J."/>
            <person name="Nolan M."/>
            <person name="Tritt A."/>
            <person name="Clum A."/>
            <person name="Lipzen A."/>
            <person name="Daum C."/>
            <person name="Barry K."/>
            <person name="Grigoriev I.V."/>
            <person name="Vilgalys R."/>
        </authorList>
    </citation>
    <scope>NUCLEOTIDE SEQUENCE</scope>
    <source>
        <strain evidence="2">PMI_201</strain>
    </source>
</reference>
<dbReference type="Pfam" id="PF00903">
    <property type="entry name" value="Glyoxalase"/>
    <property type="match status" value="1"/>
</dbReference>
<feature type="non-terminal residue" evidence="2">
    <location>
        <position position="1"/>
    </location>
</feature>
<name>A0AAD4Q303_9EURO</name>
<feature type="non-terminal residue" evidence="2">
    <location>
        <position position="118"/>
    </location>
</feature>
<accession>A0AAD4Q303</accession>
<dbReference type="RefSeq" id="XP_046074633.1">
    <property type="nucleotide sequence ID" value="XM_046210045.1"/>
</dbReference>
<sequence length="118" mass="13062">INYVGLCVRETQATVDWYTRVFGFELIGNNISYIIPDQIPDDTIFGIYQDSLHKVKIAHMVTCNGVAFGLFEFTPPPSTLSPVRGGIQPQRTVPYICLTDSNPEAVADLVEEASGRKI</sequence>
<dbReference type="AlphaFoldDB" id="A0AAD4Q303"/>
<evidence type="ECO:0000313" key="3">
    <source>
        <dbReference type="Proteomes" id="UP001201262"/>
    </source>
</evidence>
<proteinExistence type="predicted"/>
<dbReference type="EMBL" id="JAJTJA010000004">
    <property type="protein sequence ID" value="KAH8700927.1"/>
    <property type="molecule type" value="Genomic_DNA"/>
</dbReference>
<dbReference type="SUPFAM" id="SSF54593">
    <property type="entry name" value="Glyoxalase/Bleomycin resistance protein/Dihydroxybiphenyl dioxygenase"/>
    <property type="match status" value="1"/>
</dbReference>
<gene>
    <name evidence="2" type="ORF">BGW36DRAFT_258477</name>
</gene>
<protein>
    <recommendedName>
        <fullName evidence="1">Glyoxalase/fosfomycin resistance/dioxygenase domain-containing protein</fullName>
    </recommendedName>
</protein>
<dbReference type="InterPro" id="IPR029068">
    <property type="entry name" value="Glyas_Bleomycin-R_OHBP_Dase"/>
</dbReference>
<evidence type="ECO:0000259" key="1">
    <source>
        <dbReference type="Pfam" id="PF00903"/>
    </source>
</evidence>
<dbReference type="GeneID" id="70240332"/>
<feature type="domain" description="Glyoxalase/fosfomycin resistance/dioxygenase" evidence="1">
    <location>
        <begin position="1"/>
        <end position="113"/>
    </location>
</feature>
<dbReference type="InterPro" id="IPR004360">
    <property type="entry name" value="Glyas_Fos-R_dOase_dom"/>
</dbReference>
<keyword evidence="3" id="KW-1185">Reference proteome</keyword>
<dbReference type="Gene3D" id="3.10.180.10">
    <property type="entry name" value="2,3-Dihydroxybiphenyl 1,2-Dioxygenase, domain 1"/>
    <property type="match status" value="1"/>
</dbReference>
<comment type="caution">
    <text evidence="2">The sequence shown here is derived from an EMBL/GenBank/DDBJ whole genome shotgun (WGS) entry which is preliminary data.</text>
</comment>
<dbReference type="Proteomes" id="UP001201262">
    <property type="component" value="Unassembled WGS sequence"/>
</dbReference>